<feature type="non-terminal residue" evidence="1">
    <location>
        <position position="31"/>
    </location>
</feature>
<name>A0A7J9IQL4_9ROSI</name>
<dbReference type="EMBL" id="JABFAE010000002">
    <property type="protein sequence ID" value="MBA0824088.1"/>
    <property type="molecule type" value="Genomic_DNA"/>
</dbReference>
<organism evidence="1 2">
    <name type="scientific">Gossypium armourianum</name>
    <dbReference type="NCBI Taxonomy" id="34283"/>
    <lineage>
        <taxon>Eukaryota</taxon>
        <taxon>Viridiplantae</taxon>
        <taxon>Streptophyta</taxon>
        <taxon>Embryophyta</taxon>
        <taxon>Tracheophyta</taxon>
        <taxon>Spermatophyta</taxon>
        <taxon>Magnoliopsida</taxon>
        <taxon>eudicotyledons</taxon>
        <taxon>Gunneridae</taxon>
        <taxon>Pentapetalae</taxon>
        <taxon>rosids</taxon>
        <taxon>malvids</taxon>
        <taxon>Malvales</taxon>
        <taxon>Malvaceae</taxon>
        <taxon>Malvoideae</taxon>
        <taxon>Gossypium</taxon>
    </lineage>
</organism>
<dbReference type="Proteomes" id="UP000593575">
    <property type="component" value="Unassembled WGS sequence"/>
</dbReference>
<proteinExistence type="predicted"/>
<gene>
    <name evidence="1" type="ORF">Goarm_020772</name>
</gene>
<accession>A0A7J9IQL4</accession>
<protein>
    <submittedName>
        <fullName evidence="1">Uncharacterized protein</fullName>
    </submittedName>
</protein>
<keyword evidence="2" id="KW-1185">Reference proteome</keyword>
<evidence type="ECO:0000313" key="2">
    <source>
        <dbReference type="Proteomes" id="UP000593575"/>
    </source>
</evidence>
<comment type="caution">
    <text evidence="1">The sequence shown here is derived from an EMBL/GenBank/DDBJ whole genome shotgun (WGS) entry which is preliminary data.</text>
</comment>
<dbReference type="AlphaFoldDB" id="A0A7J9IQL4"/>
<evidence type="ECO:0000313" key="1">
    <source>
        <dbReference type="EMBL" id="MBA0824088.1"/>
    </source>
</evidence>
<reference evidence="1 2" key="1">
    <citation type="journal article" date="2019" name="Genome Biol. Evol.">
        <title>Insights into the evolution of the New World diploid cottons (Gossypium, subgenus Houzingenia) based on genome sequencing.</title>
        <authorList>
            <person name="Grover C.E."/>
            <person name="Arick M.A. 2nd"/>
            <person name="Thrash A."/>
            <person name="Conover J.L."/>
            <person name="Sanders W.S."/>
            <person name="Peterson D.G."/>
            <person name="Frelichowski J.E."/>
            <person name="Scheffler J.A."/>
            <person name="Scheffler B.E."/>
            <person name="Wendel J.F."/>
        </authorList>
    </citation>
    <scope>NUCLEOTIDE SEQUENCE [LARGE SCALE GENOMIC DNA]</scope>
    <source>
        <strain evidence="1">6</strain>
        <tissue evidence="1">Leaf</tissue>
    </source>
</reference>
<sequence length="31" mass="3399">MYGDGLRKTIVIGRKGVKNGGEITTWQTATF</sequence>